<feature type="transmembrane region" description="Helical" evidence="6">
    <location>
        <begin position="64"/>
        <end position="84"/>
    </location>
</feature>
<feature type="transmembrane region" description="Helical" evidence="6">
    <location>
        <begin position="90"/>
        <end position="113"/>
    </location>
</feature>
<feature type="transmembrane region" description="Helical" evidence="6">
    <location>
        <begin position="31"/>
        <end position="52"/>
    </location>
</feature>
<dbReference type="GO" id="GO:0005886">
    <property type="term" value="C:plasma membrane"/>
    <property type="evidence" value="ECO:0007669"/>
    <property type="project" value="UniProtKB-SubCell"/>
</dbReference>
<keyword evidence="2 6" id="KW-0813">Transport</keyword>
<protein>
    <submittedName>
        <fullName evidence="9">Osmoprotectant transport system permease protein</fullName>
    </submittedName>
</protein>
<evidence type="ECO:0000256" key="4">
    <source>
        <dbReference type="ARBA" id="ARBA00022989"/>
    </source>
</evidence>
<gene>
    <name evidence="9" type="ORF">SAMN05660199_02858</name>
</gene>
<evidence type="ECO:0000256" key="1">
    <source>
        <dbReference type="ARBA" id="ARBA00004141"/>
    </source>
</evidence>
<name>A0A1H0NHR2_9ACTN</name>
<evidence type="ECO:0000313" key="10">
    <source>
        <dbReference type="Proteomes" id="UP000199088"/>
    </source>
</evidence>
<evidence type="ECO:0000259" key="8">
    <source>
        <dbReference type="PROSITE" id="PS50928"/>
    </source>
</evidence>
<evidence type="ECO:0000313" key="9">
    <source>
        <dbReference type="EMBL" id="SDO92234.1"/>
    </source>
</evidence>
<dbReference type="GO" id="GO:0031460">
    <property type="term" value="P:glycine betaine transport"/>
    <property type="evidence" value="ECO:0007669"/>
    <property type="project" value="TreeGrafter"/>
</dbReference>
<sequence>MSVVGDAVLYLNDPLNWTRPRGILDLAGQHLQIAGLSLGIALVIAVPVAVVLGHTGRGGAITVGLANVSRAVPTLAILTIFAVTPIGFTIWAPVIALTVFAIPPVLANTYVGFREVDRDVVESARAMGMSERQVVLRAELPLAVPLMMTGIRTAAVQVVATATLAALLGGGTLGSVIRTGFARQDNGVVMAGALLVALLALLTEVLLAVVSWAVTPGQKQVPFTRGRSRRPVDEPVDLPAADGREDLVGAGART</sequence>
<dbReference type="InterPro" id="IPR051204">
    <property type="entry name" value="ABC_transp_perm/SBD"/>
</dbReference>
<evidence type="ECO:0000256" key="7">
    <source>
        <dbReference type="SAM" id="MobiDB-lite"/>
    </source>
</evidence>
<dbReference type="InterPro" id="IPR000515">
    <property type="entry name" value="MetI-like"/>
</dbReference>
<dbReference type="EMBL" id="FNIR01000008">
    <property type="protein sequence ID" value="SDO92234.1"/>
    <property type="molecule type" value="Genomic_DNA"/>
</dbReference>
<dbReference type="STRING" id="1052260.SAMN05660199_02858"/>
<proteinExistence type="inferred from homology"/>
<dbReference type="SUPFAM" id="SSF161098">
    <property type="entry name" value="MetI-like"/>
    <property type="match status" value="1"/>
</dbReference>
<keyword evidence="4 6" id="KW-1133">Transmembrane helix</keyword>
<dbReference type="CDD" id="cd06261">
    <property type="entry name" value="TM_PBP2"/>
    <property type="match status" value="1"/>
</dbReference>
<evidence type="ECO:0000256" key="5">
    <source>
        <dbReference type="ARBA" id="ARBA00023136"/>
    </source>
</evidence>
<feature type="transmembrane region" description="Helical" evidence="6">
    <location>
        <begin position="157"/>
        <end position="177"/>
    </location>
</feature>
<reference evidence="10" key="1">
    <citation type="submission" date="2016-10" db="EMBL/GenBank/DDBJ databases">
        <authorList>
            <person name="Varghese N."/>
            <person name="Submissions S."/>
        </authorList>
    </citation>
    <scope>NUCLEOTIDE SEQUENCE [LARGE SCALE GENOMIC DNA]</scope>
    <source>
        <strain evidence="10">DSM 45843</strain>
    </source>
</reference>
<dbReference type="PANTHER" id="PTHR30177:SF33">
    <property type="entry name" value="POSSIBLE OSMOPROTECTANT (GLYCINE BETAINE_CARNITINE_CHOLINE_L-PROLINE) TRANSPORT INTEGRAL MEMBRANE PROTEIN ABC TRANSPORTER PROZ"/>
    <property type="match status" value="1"/>
</dbReference>
<evidence type="ECO:0000256" key="3">
    <source>
        <dbReference type="ARBA" id="ARBA00022692"/>
    </source>
</evidence>
<comment type="subcellular location">
    <subcellularLocation>
        <location evidence="6">Cell membrane</location>
        <topology evidence="6">Multi-pass membrane protein</topology>
    </subcellularLocation>
    <subcellularLocation>
        <location evidence="1">Membrane</location>
        <topology evidence="1">Multi-pass membrane protein</topology>
    </subcellularLocation>
</comment>
<evidence type="ECO:0000256" key="6">
    <source>
        <dbReference type="RuleBase" id="RU363032"/>
    </source>
</evidence>
<dbReference type="RefSeq" id="WP_091246335.1">
    <property type="nucleotide sequence ID" value="NZ_FNIR01000008.1"/>
</dbReference>
<dbReference type="PROSITE" id="PS50928">
    <property type="entry name" value="ABC_TM1"/>
    <property type="match status" value="1"/>
</dbReference>
<dbReference type="PANTHER" id="PTHR30177">
    <property type="entry name" value="GLYCINE BETAINE/L-PROLINE TRANSPORT SYSTEM PERMEASE PROTEIN PROW"/>
    <property type="match status" value="1"/>
</dbReference>
<dbReference type="OrthoDB" id="5244012at2"/>
<dbReference type="InterPro" id="IPR035906">
    <property type="entry name" value="MetI-like_sf"/>
</dbReference>
<dbReference type="Proteomes" id="UP000199088">
    <property type="component" value="Unassembled WGS sequence"/>
</dbReference>
<keyword evidence="3 6" id="KW-0812">Transmembrane</keyword>
<comment type="similarity">
    <text evidence="6">Belongs to the binding-protein-dependent transport system permease family.</text>
</comment>
<dbReference type="AlphaFoldDB" id="A0A1H0NHR2"/>
<keyword evidence="5 6" id="KW-0472">Membrane</keyword>
<feature type="region of interest" description="Disordered" evidence="7">
    <location>
        <begin position="221"/>
        <end position="254"/>
    </location>
</feature>
<dbReference type="Gene3D" id="1.10.3720.10">
    <property type="entry name" value="MetI-like"/>
    <property type="match status" value="1"/>
</dbReference>
<accession>A0A1H0NHR2</accession>
<evidence type="ECO:0000256" key="2">
    <source>
        <dbReference type="ARBA" id="ARBA00022448"/>
    </source>
</evidence>
<keyword evidence="10" id="KW-1185">Reference proteome</keyword>
<feature type="transmembrane region" description="Helical" evidence="6">
    <location>
        <begin position="189"/>
        <end position="214"/>
    </location>
</feature>
<dbReference type="GO" id="GO:0055085">
    <property type="term" value="P:transmembrane transport"/>
    <property type="evidence" value="ECO:0007669"/>
    <property type="project" value="InterPro"/>
</dbReference>
<organism evidence="9 10">
    <name type="scientific">Klenkia soli</name>
    <dbReference type="NCBI Taxonomy" id="1052260"/>
    <lineage>
        <taxon>Bacteria</taxon>
        <taxon>Bacillati</taxon>
        <taxon>Actinomycetota</taxon>
        <taxon>Actinomycetes</taxon>
        <taxon>Geodermatophilales</taxon>
        <taxon>Geodermatophilaceae</taxon>
        <taxon>Klenkia</taxon>
    </lineage>
</organism>
<feature type="domain" description="ABC transmembrane type-1" evidence="8">
    <location>
        <begin position="27"/>
        <end position="207"/>
    </location>
</feature>
<dbReference type="Pfam" id="PF00528">
    <property type="entry name" value="BPD_transp_1"/>
    <property type="match status" value="1"/>
</dbReference>